<evidence type="ECO:0000256" key="3">
    <source>
        <dbReference type="SAM" id="SignalP"/>
    </source>
</evidence>
<keyword evidence="7" id="KW-1185">Reference proteome</keyword>
<feature type="domain" description="DUF2207" evidence="4">
    <location>
        <begin position="31"/>
        <end position="217"/>
    </location>
</feature>
<dbReference type="Pfam" id="PF09972">
    <property type="entry name" value="DUF2207"/>
    <property type="match status" value="1"/>
</dbReference>
<feature type="transmembrane region" description="Helical" evidence="2">
    <location>
        <begin position="466"/>
        <end position="484"/>
    </location>
</feature>
<gene>
    <name evidence="6" type="ORF">IWT5_01987</name>
</gene>
<protein>
    <recommendedName>
        <fullName evidence="8">DUF2207 domain-containing protein</fullName>
    </recommendedName>
</protein>
<evidence type="ECO:0000256" key="2">
    <source>
        <dbReference type="SAM" id="Phobius"/>
    </source>
</evidence>
<name>A0A1Z5J4S7_9LACO</name>
<feature type="chain" id="PRO_5012712581" description="DUF2207 domain-containing protein" evidence="3">
    <location>
        <begin position="28"/>
        <end position="625"/>
    </location>
</feature>
<keyword evidence="3" id="KW-0732">Signal</keyword>
<keyword evidence="2" id="KW-0472">Membrane</keyword>
<evidence type="ECO:0000313" key="6">
    <source>
        <dbReference type="EMBL" id="GAX08822.1"/>
    </source>
</evidence>
<keyword evidence="2" id="KW-1133">Transmembrane helix</keyword>
<feature type="compositionally biased region" description="Gly residues" evidence="1">
    <location>
        <begin position="603"/>
        <end position="625"/>
    </location>
</feature>
<dbReference type="AlphaFoldDB" id="A0A1Z5J4S7"/>
<evidence type="ECO:0000259" key="4">
    <source>
        <dbReference type="Pfam" id="PF09972"/>
    </source>
</evidence>
<organism evidence="6 7">
    <name type="scientific">Secundilactobacillus silagincola</name>
    <dbReference type="NCBI Taxonomy" id="1714681"/>
    <lineage>
        <taxon>Bacteria</taxon>
        <taxon>Bacillati</taxon>
        <taxon>Bacillota</taxon>
        <taxon>Bacilli</taxon>
        <taxon>Lactobacillales</taxon>
        <taxon>Lactobacillaceae</taxon>
        <taxon>Secundilactobacillus</taxon>
    </lineage>
</organism>
<dbReference type="EMBL" id="BCMJ01000009">
    <property type="protein sequence ID" value="GAX08822.1"/>
    <property type="molecule type" value="Genomic_DNA"/>
</dbReference>
<proteinExistence type="predicted"/>
<dbReference type="InterPro" id="IPR018702">
    <property type="entry name" value="DUF2207"/>
</dbReference>
<feature type="domain" description="Predicted membrane protein YciQ-like C-terminal" evidence="5">
    <location>
        <begin position="296"/>
        <end position="548"/>
    </location>
</feature>
<dbReference type="InterPro" id="IPR048389">
    <property type="entry name" value="YciQ-like_C"/>
</dbReference>
<feature type="transmembrane region" description="Helical" evidence="2">
    <location>
        <begin position="439"/>
        <end position="460"/>
    </location>
</feature>
<dbReference type="RefSeq" id="WP_098825882.1">
    <property type="nucleotide sequence ID" value="NZ_BCMJ01000009.1"/>
</dbReference>
<evidence type="ECO:0008006" key="8">
    <source>
        <dbReference type="Google" id="ProtNLM"/>
    </source>
</evidence>
<feature type="transmembrane region" description="Helical" evidence="2">
    <location>
        <begin position="257"/>
        <end position="275"/>
    </location>
</feature>
<keyword evidence="2" id="KW-0812">Transmembrane</keyword>
<evidence type="ECO:0000256" key="1">
    <source>
        <dbReference type="SAM" id="MobiDB-lite"/>
    </source>
</evidence>
<feature type="signal peptide" evidence="3">
    <location>
        <begin position="1"/>
        <end position="27"/>
    </location>
</feature>
<dbReference type="OrthoDB" id="2138002at2"/>
<dbReference type="Pfam" id="PF20990">
    <property type="entry name" value="DUF2207_C"/>
    <property type="match status" value="1"/>
</dbReference>
<evidence type="ECO:0000259" key="5">
    <source>
        <dbReference type="Pfam" id="PF20990"/>
    </source>
</evidence>
<sequence length="625" mass="69318" precursor="true">MKKRIMFLFTVILAALFWGWGSSQAVAAGYSINRYHINVNIEKNGDAAVTQRIKYHFDDLYHGVFLRQDYAGTDGIIGNPTVAILTKDGKTVASAKTPGLQNTYETSDSGKIYQIKVYHTAYDESVTYLYKYRLRHVIVNYADTADLNWKIIGRGWTVPLKHVQITVQLPGKNVKQLQAWTHGPLSGHTQVDKRTGKVTMKVAEVPAKTFVESHIVFPTSLTSANTRTSNKNHLAAVRRQEAKLAKQANLKRIQSQLIPLGIMVVALGLGLLNLLKTLRWFRNHVGLPVKKTPKVHSFEIPNYSAVTSQSILTESEPDTRAFTAWLMELAANGEVVIQAEKVPSMLRESVATYRLTETVKLSVDHQNDKLLSFLFNQIGEGTKPNRTFTLIDIEDYRRRHPDSLSLKERFDNWRESRYEETDALGLFNHRTDDVGVKGWLLIIFNVILGIVGLIAALFFTVPVLRVAGVIISIVFIIISVIVAIKHMRHVSHYTQAGEDAAGQIRNFRSMMHDIGEFDRSQVGDLILWERMLPYAAAFGLSKRVLKAMAVNFSAAELTPFFQSYYPMYLDDSYSGADFGTAFTSTFTTASVDSSSSDFSSDSGGSGGFSGGDSGGFGGGSGGGAF</sequence>
<feature type="region of interest" description="Disordered" evidence="1">
    <location>
        <begin position="602"/>
        <end position="625"/>
    </location>
</feature>
<accession>A0A1Z5J4S7</accession>
<comment type="caution">
    <text evidence="6">The sequence shown here is derived from an EMBL/GenBank/DDBJ whole genome shotgun (WGS) entry which is preliminary data.</text>
</comment>
<dbReference type="Proteomes" id="UP000223370">
    <property type="component" value="Unassembled WGS sequence"/>
</dbReference>
<reference evidence="6 7" key="1">
    <citation type="submission" date="2015-11" db="EMBL/GenBank/DDBJ databases">
        <title>Draft genome sequences of new species of the genus Lactobacillus isolated from orchardgrass silage.</title>
        <authorList>
            <person name="Tohno M."/>
            <person name="Tanizawa Y."/>
            <person name="Arita M."/>
        </authorList>
    </citation>
    <scope>NUCLEOTIDE SEQUENCE [LARGE SCALE GENOMIC DNA]</scope>
    <source>
        <strain evidence="6 7">IWT5</strain>
    </source>
</reference>
<evidence type="ECO:0000313" key="7">
    <source>
        <dbReference type="Proteomes" id="UP000223370"/>
    </source>
</evidence>